<dbReference type="InterPro" id="IPR053934">
    <property type="entry name" value="HTTM_dom"/>
</dbReference>
<dbReference type="SMART" id="SM00752">
    <property type="entry name" value="HTTM"/>
    <property type="match status" value="1"/>
</dbReference>
<evidence type="ECO:0000256" key="3">
    <source>
        <dbReference type="ARBA" id="ARBA00022989"/>
    </source>
</evidence>
<proteinExistence type="predicted"/>
<dbReference type="Proteomes" id="UP001317001">
    <property type="component" value="Chromosome"/>
</dbReference>
<evidence type="ECO:0000313" key="10">
    <source>
        <dbReference type="EMBL" id="UUV22187.1"/>
    </source>
</evidence>
<evidence type="ECO:0000259" key="9">
    <source>
        <dbReference type="SMART" id="SM00752"/>
    </source>
</evidence>
<keyword evidence="4 8" id="KW-0472">Membrane</keyword>
<reference evidence="10 11" key="1">
    <citation type="submission" date="2022-08" db="EMBL/GenBank/DDBJ databases">
        <title>Myroides zhujiangensis sp. nov., a novel bacterium isolated from sediment in the Pearl River Estuary.</title>
        <authorList>
            <person name="Cui L."/>
        </authorList>
    </citation>
    <scope>NUCLEOTIDE SEQUENCE [LARGE SCALE GENOMIC DNA]</scope>
    <source>
        <strain evidence="10 11">SCSIO 72103</strain>
    </source>
</reference>
<feature type="compositionally biased region" description="Basic residues" evidence="7">
    <location>
        <begin position="444"/>
        <end position="458"/>
    </location>
</feature>
<feature type="transmembrane region" description="Helical" evidence="8">
    <location>
        <begin position="12"/>
        <end position="35"/>
    </location>
</feature>
<dbReference type="InterPro" id="IPR011020">
    <property type="entry name" value="HTTM-like"/>
</dbReference>
<keyword evidence="11" id="KW-1185">Reference proteome</keyword>
<feature type="transmembrane region" description="Helical" evidence="8">
    <location>
        <begin position="148"/>
        <end position="166"/>
    </location>
</feature>
<feature type="transmembrane region" description="Helical" evidence="8">
    <location>
        <begin position="291"/>
        <end position="308"/>
    </location>
</feature>
<dbReference type="PANTHER" id="PTHR12639:SF7">
    <property type="entry name" value="HTTM DOMAIN-CONTAINING PROTEIN"/>
    <property type="match status" value="1"/>
</dbReference>
<feature type="domain" description="HTTM-like" evidence="9">
    <location>
        <begin position="6"/>
        <end position="266"/>
    </location>
</feature>
<dbReference type="InterPro" id="IPR053935">
    <property type="entry name" value="VKGC_lumenal_dom"/>
</dbReference>
<keyword evidence="2 8" id="KW-0812">Transmembrane</keyword>
<organism evidence="10 11">
    <name type="scientific">Paenimyroides aestuarii</name>
    <dbReference type="NCBI Taxonomy" id="2968490"/>
    <lineage>
        <taxon>Bacteria</taxon>
        <taxon>Pseudomonadati</taxon>
        <taxon>Bacteroidota</taxon>
        <taxon>Flavobacteriia</taxon>
        <taxon>Flavobacteriales</taxon>
        <taxon>Flavobacteriaceae</taxon>
        <taxon>Paenimyroides</taxon>
    </lineage>
</organism>
<sequence>MWKKAFQKIDNSSLVVFRIFFGIIFLAEAVGALALKWVDRNFVDTTTNFTFIGFEWLLHLQNETMYVVFGLMAVASVGVMLGYKYRFSVIALTILWSLAYFGQKTSYNNHYYLMWLIGLIMCFLPANANASIDAKQNPSIKKNYMPQWIRLVFIIQVSCVYFYATIAKFYPDWLDGTVTRNMFSGMNNVPETVQILFKKTEFQLFIAYMGIAFDGLIVPALLWKRTRWFAIIASLIFHIFNSITLQIGVFPYFALSFCVFFFPPHQIRNFFFRKRPKEDYSEETTADYSTIFKYFFVPYLIIQILLPIRHWFFKDDVLWTEEAHRLSWRMMLRSRTGETYFKVIDKKNNERLAFSNTELLNQKQRSRLNAPDVIWQMAQKIKEHFKEQGKDVAVYAERSNVSINMHPSSRLIDPTVDLTTVKWSHFKHHDWILERKLPKDPPSKRHAVQNLKRLKHQK</sequence>
<feature type="transmembrane region" description="Helical" evidence="8">
    <location>
        <begin position="235"/>
        <end position="262"/>
    </location>
</feature>
<feature type="transmembrane region" description="Helical" evidence="8">
    <location>
        <begin position="64"/>
        <end position="82"/>
    </location>
</feature>
<evidence type="ECO:0000313" key="11">
    <source>
        <dbReference type="Proteomes" id="UP001317001"/>
    </source>
</evidence>
<evidence type="ECO:0000256" key="6">
    <source>
        <dbReference type="ARBA" id="ARBA00023239"/>
    </source>
</evidence>
<dbReference type="InterPro" id="IPR007782">
    <property type="entry name" value="VKG_COase"/>
</dbReference>
<dbReference type="RefSeq" id="WP_257500104.1">
    <property type="nucleotide sequence ID" value="NZ_CP102382.1"/>
</dbReference>
<evidence type="ECO:0000256" key="5">
    <source>
        <dbReference type="ARBA" id="ARBA00023157"/>
    </source>
</evidence>
<keyword evidence="3 8" id="KW-1133">Transmembrane helix</keyword>
<evidence type="ECO:0000256" key="1">
    <source>
        <dbReference type="ARBA" id="ARBA00004127"/>
    </source>
</evidence>
<feature type="transmembrane region" description="Helical" evidence="8">
    <location>
        <begin position="87"/>
        <end position="103"/>
    </location>
</feature>
<name>A0ABY5NUR1_9FLAO</name>
<comment type="subcellular location">
    <subcellularLocation>
        <location evidence="1">Endomembrane system</location>
        <topology evidence="1">Multi-pass membrane protein</topology>
    </subcellularLocation>
</comment>
<dbReference type="EMBL" id="CP102382">
    <property type="protein sequence ID" value="UUV22187.1"/>
    <property type="molecule type" value="Genomic_DNA"/>
</dbReference>
<keyword evidence="6" id="KW-0456">Lyase</keyword>
<gene>
    <name evidence="10" type="ORF">NPX36_03900</name>
</gene>
<accession>A0ABY5NUR1</accession>
<evidence type="ECO:0000256" key="7">
    <source>
        <dbReference type="SAM" id="MobiDB-lite"/>
    </source>
</evidence>
<feature type="transmembrane region" description="Helical" evidence="8">
    <location>
        <begin position="109"/>
        <end position="128"/>
    </location>
</feature>
<dbReference type="Pfam" id="PF05090">
    <property type="entry name" value="HTTM"/>
    <property type="match status" value="1"/>
</dbReference>
<keyword evidence="5" id="KW-1015">Disulfide bond</keyword>
<protein>
    <submittedName>
        <fullName evidence="10">HTTM domain-containing protein</fullName>
    </submittedName>
</protein>
<dbReference type="PANTHER" id="PTHR12639">
    <property type="entry name" value="VITAMIN K-DEPENDENT GAMMA-CARBOXYLASE"/>
    <property type="match status" value="1"/>
</dbReference>
<feature type="transmembrane region" description="Helical" evidence="8">
    <location>
        <begin position="202"/>
        <end position="223"/>
    </location>
</feature>
<dbReference type="Pfam" id="PF22777">
    <property type="entry name" value="VKGC_lumenal_dom"/>
    <property type="match status" value="1"/>
</dbReference>
<feature type="region of interest" description="Disordered" evidence="7">
    <location>
        <begin position="437"/>
        <end position="458"/>
    </location>
</feature>
<evidence type="ECO:0000256" key="4">
    <source>
        <dbReference type="ARBA" id="ARBA00023136"/>
    </source>
</evidence>
<evidence type="ECO:0000256" key="8">
    <source>
        <dbReference type="SAM" id="Phobius"/>
    </source>
</evidence>
<evidence type="ECO:0000256" key="2">
    <source>
        <dbReference type="ARBA" id="ARBA00022692"/>
    </source>
</evidence>